<comment type="caution">
    <text evidence="1">The sequence shown here is derived from an EMBL/GenBank/DDBJ whole genome shotgun (WGS) entry which is preliminary data.</text>
</comment>
<keyword evidence="2" id="KW-1185">Reference proteome</keyword>
<reference evidence="1 2" key="1">
    <citation type="journal article" date="2019" name="Sci. Rep.">
        <title>Orb-weaving spider Araneus ventricosus genome elucidates the spidroin gene catalogue.</title>
        <authorList>
            <person name="Kono N."/>
            <person name="Nakamura H."/>
            <person name="Ohtoshi R."/>
            <person name="Moran D.A.P."/>
            <person name="Shinohara A."/>
            <person name="Yoshida Y."/>
            <person name="Fujiwara M."/>
            <person name="Mori M."/>
            <person name="Tomita M."/>
            <person name="Arakawa K."/>
        </authorList>
    </citation>
    <scope>NUCLEOTIDE SEQUENCE [LARGE SCALE GENOMIC DNA]</scope>
</reference>
<sequence length="83" mass="9598">MDLRYSNVLHVQRASTWQFARYDGLSLTAPFSRRFLGLARRHLILQCWAPGHSLGDSVTQARTGDPKFTARILLGYSERRIHR</sequence>
<dbReference type="Proteomes" id="UP000499080">
    <property type="component" value="Unassembled WGS sequence"/>
</dbReference>
<organism evidence="1 2">
    <name type="scientific">Araneus ventricosus</name>
    <name type="common">Orbweaver spider</name>
    <name type="synonym">Epeira ventricosa</name>
    <dbReference type="NCBI Taxonomy" id="182803"/>
    <lineage>
        <taxon>Eukaryota</taxon>
        <taxon>Metazoa</taxon>
        <taxon>Ecdysozoa</taxon>
        <taxon>Arthropoda</taxon>
        <taxon>Chelicerata</taxon>
        <taxon>Arachnida</taxon>
        <taxon>Araneae</taxon>
        <taxon>Araneomorphae</taxon>
        <taxon>Entelegynae</taxon>
        <taxon>Araneoidea</taxon>
        <taxon>Araneidae</taxon>
        <taxon>Araneus</taxon>
    </lineage>
</organism>
<evidence type="ECO:0000313" key="1">
    <source>
        <dbReference type="EMBL" id="GBN76868.1"/>
    </source>
</evidence>
<gene>
    <name evidence="1" type="ORF">AVEN_233756_1</name>
</gene>
<dbReference type="AlphaFoldDB" id="A0A4Y2RMF3"/>
<evidence type="ECO:0000313" key="2">
    <source>
        <dbReference type="Proteomes" id="UP000499080"/>
    </source>
</evidence>
<accession>A0A4Y2RMF3</accession>
<proteinExistence type="predicted"/>
<protein>
    <submittedName>
        <fullName evidence="1">Uncharacterized protein</fullName>
    </submittedName>
</protein>
<name>A0A4Y2RMF3_ARAVE</name>
<dbReference type="EMBL" id="BGPR01017667">
    <property type="protein sequence ID" value="GBN76868.1"/>
    <property type="molecule type" value="Genomic_DNA"/>
</dbReference>